<protein>
    <submittedName>
        <fullName evidence="2">Uncharacterized protein</fullName>
    </submittedName>
</protein>
<evidence type="ECO:0000313" key="2">
    <source>
        <dbReference type="EMBL" id="CAH1785436.1"/>
    </source>
</evidence>
<evidence type="ECO:0000313" key="3">
    <source>
        <dbReference type="Proteomes" id="UP000749559"/>
    </source>
</evidence>
<reference evidence="2" key="1">
    <citation type="submission" date="2022-03" db="EMBL/GenBank/DDBJ databases">
        <authorList>
            <person name="Martin C."/>
        </authorList>
    </citation>
    <scope>NUCLEOTIDE SEQUENCE</scope>
</reference>
<evidence type="ECO:0000256" key="1">
    <source>
        <dbReference type="SAM" id="MobiDB-lite"/>
    </source>
</evidence>
<comment type="caution">
    <text evidence="2">The sequence shown here is derived from an EMBL/GenBank/DDBJ whole genome shotgun (WGS) entry which is preliminary data.</text>
</comment>
<dbReference type="Proteomes" id="UP000749559">
    <property type="component" value="Unassembled WGS sequence"/>
</dbReference>
<organism evidence="2 3">
    <name type="scientific">Owenia fusiformis</name>
    <name type="common">Polychaete worm</name>
    <dbReference type="NCBI Taxonomy" id="6347"/>
    <lineage>
        <taxon>Eukaryota</taxon>
        <taxon>Metazoa</taxon>
        <taxon>Spiralia</taxon>
        <taxon>Lophotrochozoa</taxon>
        <taxon>Annelida</taxon>
        <taxon>Polychaeta</taxon>
        <taxon>Sedentaria</taxon>
        <taxon>Canalipalpata</taxon>
        <taxon>Sabellida</taxon>
        <taxon>Oweniida</taxon>
        <taxon>Oweniidae</taxon>
        <taxon>Owenia</taxon>
    </lineage>
</organism>
<accession>A0A8J1Y2Y7</accession>
<proteinExistence type="predicted"/>
<dbReference type="OrthoDB" id="10054888at2759"/>
<feature type="compositionally biased region" description="Polar residues" evidence="1">
    <location>
        <begin position="82"/>
        <end position="94"/>
    </location>
</feature>
<dbReference type="EMBL" id="CAIIXF020000006">
    <property type="protein sequence ID" value="CAH1785436.1"/>
    <property type="molecule type" value="Genomic_DNA"/>
</dbReference>
<feature type="region of interest" description="Disordered" evidence="1">
    <location>
        <begin position="76"/>
        <end position="98"/>
    </location>
</feature>
<sequence>MDPCFFADNSHLSCPGSAKETNNITTKRVRTIIDYSKRRDDDIHDQLEKKLLENPTLTLRAHHSCILTYTSKEHCRRHSGKSDSGTLNATPSSPKRTRHSEKLFHFQFNCLFCGNLCKEDPKHPNRGSKIVYCRTGDRKEIGQASFKSNILRICHERGDELARQVRTRVEGAVSDLHAVEARYHLDCYKKFINKKNIDHLKSEKTDETDQALIMLADYVNQHQHEIWNSLELHNVYLEYGGNIKRKRMMLNLKTMLASTHVVLSCHNYASIMVHKSGANKLIKLVDDKDAAEETDDVYIGNIAAKIKNESKDRQPENGKYNIRMNKDIATRPVSPTLIKLLTRISKSLTYECLPAIMIGNMITSLVTNRYTPLLVDLGVKLKDRNMIDTMHQYHTCCSYDEMLRFKSSAAQSEESRIGKQGLFNQENGLVQVMTDNFDANICSQNGLKSTHAIAMLITQYGSSNEVENDDEDFDLTIPRLTKQASRSPELPDIE</sequence>
<dbReference type="AlphaFoldDB" id="A0A8J1Y2Y7"/>
<keyword evidence="3" id="KW-1185">Reference proteome</keyword>
<gene>
    <name evidence="2" type="ORF">OFUS_LOCUS11491</name>
</gene>
<name>A0A8J1Y2Y7_OWEFU</name>